<feature type="compositionally biased region" description="Low complexity" evidence="1">
    <location>
        <begin position="238"/>
        <end position="247"/>
    </location>
</feature>
<protein>
    <submittedName>
        <fullName evidence="3">Uncharacterized protein</fullName>
    </submittedName>
</protein>
<keyword evidence="4" id="KW-1185">Reference proteome</keyword>
<proteinExistence type="predicted"/>
<evidence type="ECO:0000313" key="4">
    <source>
        <dbReference type="Proteomes" id="UP001147747"/>
    </source>
</evidence>
<evidence type="ECO:0000256" key="2">
    <source>
        <dbReference type="SAM" id="SignalP"/>
    </source>
</evidence>
<feature type="compositionally biased region" description="Polar residues" evidence="1">
    <location>
        <begin position="123"/>
        <end position="138"/>
    </location>
</feature>
<dbReference type="OrthoDB" id="4369952at2759"/>
<comment type="caution">
    <text evidence="3">The sequence shown here is derived from an EMBL/GenBank/DDBJ whole genome shotgun (WGS) entry which is preliminary data.</text>
</comment>
<feature type="signal peptide" evidence="2">
    <location>
        <begin position="1"/>
        <end position="21"/>
    </location>
</feature>
<dbReference type="GeneID" id="81364617"/>
<sequence length="313" mass="31903">MHFKYFLQVSGLALLTGAVSAQLDTDALGLNPILGSNPLGGNTGRAIHSVSPTSTPVPTSSPVTDHKRSGNPSFRRIAKKDIGGNLAGEPIGNFVGRKSSPSEKASSSIATPTSSPSGTPTAVPQSNKGILGRNNGNYETDSTIPVNLGQFLSGRDNGNYQAGSTIPVNLGQLLSGRDTSSSNTDSNVPGNLGSLLGDGDSPSAKTSTKSPKPSSTGLPAKQSKPSISSTGFSKSQASTSPTPTPSTVIRRRHRGNLGGSSKAPAPSVTPSSVASTAYAPTSMQTKAHSTPLKYSSKETGVPKGSIQPAPRWN</sequence>
<name>A0A9W9WBU6_9EURO</name>
<feature type="compositionally biased region" description="Low complexity" evidence="1">
    <location>
        <begin position="49"/>
        <end position="63"/>
    </location>
</feature>
<reference evidence="3" key="2">
    <citation type="journal article" date="2023" name="IMA Fungus">
        <title>Comparative genomic study of the Penicillium genus elucidates a diverse pangenome and 15 lateral gene transfer events.</title>
        <authorList>
            <person name="Petersen C."/>
            <person name="Sorensen T."/>
            <person name="Nielsen M.R."/>
            <person name="Sondergaard T.E."/>
            <person name="Sorensen J.L."/>
            <person name="Fitzpatrick D.A."/>
            <person name="Frisvad J.C."/>
            <person name="Nielsen K.L."/>
        </authorList>
    </citation>
    <scope>NUCLEOTIDE SEQUENCE</scope>
    <source>
        <strain evidence="3">IBT 29677</strain>
    </source>
</reference>
<feature type="chain" id="PRO_5040722323" evidence="2">
    <location>
        <begin position="22"/>
        <end position="313"/>
    </location>
</feature>
<dbReference type="Proteomes" id="UP001147747">
    <property type="component" value="Unassembled WGS sequence"/>
</dbReference>
<dbReference type="EMBL" id="JAPZBU010000003">
    <property type="protein sequence ID" value="KAJ5414373.1"/>
    <property type="molecule type" value="Genomic_DNA"/>
</dbReference>
<feature type="compositionally biased region" description="Polar residues" evidence="1">
    <location>
        <begin position="223"/>
        <end position="237"/>
    </location>
</feature>
<feature type="compositionally biased region" description="Polar residues" evidence="1">
    <location>
        <begin position="177"/>
        <end position="189"/>
    </location>
</feature>
<feature type="compositionally biased region" description="Low complexity" evidence="1">
    <location>
        <begin position="102"/>
        <end position="122"/>
    </location>
</feature>
<dbReference type="RefSeq" id="XP_056494219.1">
    <property type="nucleotide sequence ID" value="XM_056625637.1"/>
</dbReference>
<evidence type="ECO:0000256" key="1">
    <source>
        <dbReference type="SAM" id="MobiDB-lite"/>
    </source>
</evidence>
<reference evidence="3" key="1">
    <citation type="submission" date="2022-12" db="EMBL/GenBank/DDBJ databases">
        <authorList>
            <person name="Petersen C."/>
        </authorList>
    </citation>
    <scope>NUCLEOTIDE SEQUENCE</scope>
    <source>
        <strain evidence="3">IBT 29677</strain>
    </source>
</reference>
<keyword evidence="2" id="KW-0732">Signal</keyword>
<dbReference type="AlphaFoldDB" id="A0A9W9WBU6"/>
<feature type="region of interest" description="Disordered" evidence="1">
    <location>
        <begin position="44"/>
        <end position="138"/>
    </location>
</feature>
<feature type="compositionally biased region" description="Low complexity" evidence="1">
    <location>
        <begin position="192"/>
        <end position="216"/>
    </location>
</feature>
<organism evidence="3 4">
    <name type="scientific">Penicillium cosmopolitanum</name>
    <dbReference type="NCBI Taxonomy" id="1131564"/>
    <lineage>
        <taxon>Eukaryota</taxon>
        <taxon>Fungi</taxon>
        <taxon>Dikarya</taxon>
        <taxon>Ascomycota</taxon>
        <taxon>Pezizomycotina</taxon>
        <taxon>Eurotiomycetes</taxon>
        <taxon>Eurotiomycetidae</taxon>
        <taxon>Eurotiales</taxon>
        <taxon>Aspergillaceae</taxon>
        <taxon>Penicillium</taxon>
    </lineage>
</organism>
<accession>A0A9W9WBU6</accession>
<evidence type="ECO:0000313" key="3">
    <source>
        <dbReference type="EMBL" id="KAJ5414373.1"/>
    </source>
</evidence>
<gene>
    <name evidence="3" type="ORF">N7509_001000</name>
</gene>
<feature type="region of interest" description="Disordered" evidence="1">
    <location>
        <begin position="173"/>
        <end position="313"/>
    </location>
</feature>
<feature type="compositionally biased region" description="Low complexity" evidence="1">
    <location>
        <begin position="260"/>
        <end position="282"/>
    </location>
</feature>